<sequence>MDENSTLEMARRWADIVIERWIRKIHSLHIGSSGELLKSLHSQVVSDSRGNPEKITFFYLYYGKFPDMGVGRGVKLGESSETRKKKPWYSSVFIREVNTLGRLMAERYGYDAASLPLRAFENISDAEYNDQAYYNLSRK</sequence>
<dbReference type="Proteomes" id="UP000725002">
    <property type="component" value="Unassembled WGS sequence"/>
</dbReference>
<dbReference type="EMBL" id="JADILV010000009">
    <property type="protein sequence ID" value="MBO8482777.1"/>
    <property type="molecule type" value="Genomic_DNA"/>
</dbReference>
<protein>
    <submittedName>
        <fullName evidence="1">Uncharacterized protein</fullName>
    </submittedName>
</protein>
<reference evidence="1" key="1">
    <citation type="submission" date="2020-10" db="EMBL/GenBank/DDBJ databases">
        <authorList>
            <person name="Gilroy R."/>
        </authorList>
    </citation>
    <scope>NUCLEOTIDE SEQUENCE</scope>
    <source>
        <strain evidence="1">G3-8215</strain>
    </source>
</reference>
<name>A0A940DQF5_9BACT</name>
<comment type="caution">
    <text evidence="1">The sequence shown here is derived from an EMBL/GenBank/DDBJ whole genome shotgun (WGS) entry which is preliminary data.</text>
</comment>
<evidence type="ECO:0000313" key="2">
    <source>
        <dbReference type="Proteomes" id="UP000725002"/>
    </source>
</evidence>
<dbReference type="AlphaFoldDB" id="A0A940DQF5"/>
<gene>
    <name evidence="1" type="ORF">IAB75_01455</name>
</gene>
<organism evidence="1 2">
    <name type="scientific">Candidatus Cryptobacteroides avicola</name>
    <dbReference type="NCBI Taxonomy" id="2840757"/>
    <lineage>
        <taxon>Bacteria</taxon>
        <taxon>Pseudomonadati</taxon>
        <taxon>Bacteroidota</taxon>
        <taxon>Bacteroidia</taxon>
        <taxon>Bacteroidales</taxon>
        <taxon>Candidatus Cryptobacteroides</taxon>
    </lineage>
</organism>
<accession>A0A940DQF5</accession>
<evidence type="ECO:0000313" key="1">
    <source>
        <dbReference type="EMBL" id="MBO8482777.1"/>
    </source>
</evidence>
<proteinExistence type="predicted"/>
<reference evidence="1" key="2">
    <citation type="journal article" date="2021" name="PeerJ">
        <title>Extensive microbial diversity within the chicken gut microbiome revealed by metagenomics and culture.</title>
        <authorList>
            <person name="Gilroy R."/>
            <person name="Ravi A."/>
            <person name="Getino M."/>
            <person name="Pursley I."/>
            <person name="Horton D.L."/>
            <person name="Alikhan N.F."/>
            <person name="Baker D."/>
            <person name="Gharbi K."/>
            <person name="Hall N."/>
            <person name="Watson M."/>
            <person name="Adriaenssens E.M."/>
            <person name="Foster-Nyarko E."/>
            <person name="Jarju S."/>
            <person name="Secka A."/>
            <person name="Antonio M."/>
            <person name="Oren A."/>
            <person name="Chaudhuri R.R."/>
            <person name="La Ragione R."/>
            <person name="Hildebrand F."/>
            <person name="Pallen M.J."/>
        </authorList>
    </citation>
    <scope>NUCLEOTIDE SEQUENCE</scope>
    <source>
        <strain evidence="1">G3-8215</strain>
    </source>
</reference>